<comment type="caution">
    <text evidence="1">The sequence shown here is derived from an EMBL/GenBank/DDBJ whole genome shotgun (WGS) entry which is preliminary data.</text>
</comment>
<evidence type="ECO:0000313" key="1">
    <source>
        <dbReference type="EMBL" id="MCH99842.1"/>
    </source>
</evidence>
<proteinExistence type="predicted"/>
<evidence type="ECO:0000313" key="2">
    <source>
        <dbReference type="Proteomes" id="UP000265520"/>
    </source>
</evidence>
<dbReference type="InterPro" id="IPR043502">
    <property type="entry name" value="DNA/RNA_pol_sf"/>
</dbReference>
<feature type="non-terminal residue" evidence="1">
    <location>
        <position position="1"/>
    </location>
</feature>
<dbReference type="PANTHER" id="PTHR46890">
    <property type="entry name" value="NON-LTR RETROLELEMENT REVERSE TRANSCRIPTASE-LIKE PROTEIN-RELATED"/>
    <property type="match status" value="1"/>
</dbReference>
<organism evidence="1 2">
    <name type="scientific">Trifolium medium</name>
    <dbReference type="NCBI Taxonomy" id="97028"/>
    <lineage>
        <taxon>Eukaryota</taxon>
        <taxon>Viridiplantae</taxon>
        <taxon>Streptophyta</taxon>
        <taxon>Embryophyta</taxon>
        <taxon>Tracheophyta</taxon>
        <taxon>Spermatophyta</taxon>
        <taxon>Magnoliopsida</taxon>
        <taxon>eudicotyledons</taxon>
        <taxon>Gunneridae</taxon>
        <taxon>Pentapetalae</taxon>
        <taxon>rosids</taxon>
        <taxon>fabids</taxon>
        <taxon>Fabales</taxon>
        <taxon>Fabaceae</taxon>
        <taxon>Papilionoideae</taxon>
        <taxon>50 kb inversion clade</taxon>
        <taxon>NPAAA clade</taxon>
        <taxon>Hologalegina</taxon>
        <taxon>IRL clade</taxon>
        <taxon>Trifolieae</taxon>
        <taxon>Trifolium</taxon>
    </lineage>
</organism>
<dbReference type="Proteomes" id="UP000265520">
    <property type="component" value="Unassembled WGS sequence"/>
</dbReference>
<protein>
    <submittedName>
        <fullName evidence="1">Uncharacterized protein</fullName>
    </submittedName>
</protein>
<dbReference type="EMBL" id="LXQA010041484">
    <property type="protein sequence ID" value="MCH99842.1"/>
    <property type="molecule type" value="Genomic_DNA"/>
</dbReference>
<keyword evidence="2" id="KW-1185">Reference proteome</keyword>
<dbReference type="PANTHER" id="PTHR46890:SF48">
    <property type="entry name" value="RNA-DIRECTED DNA POLYMERASE"/>
    <property type="match status" value="1"/>
</dbReference>
<dbReference type="InterPro" id="IPR052343">
    <property type="entry name" value="Retrotransposon-Effector_Assoc"/>
</dbReference>
<dbReference type="AlphaFoldDB" id="A0A392NJ63"/>
<accession>A0A392NJ63</accession>
<dbReference type="SUPFAM" id="SSF56672">
    <property type="entry name" value="DNA/RNA polymerases"/>
    <property type="match status" value="1"/>
</dbReference>
<gene>
    <name evidence="1" type="ORF">A2U01_0020857</name>
</gene>
<reference evidence="1 2" key="1">
    <citation type="journal article" date="2018" name="Front. Plant Sci.">
        <title>Red Clover (Trifolium pratense) and Zigzag Clover (T. medium) - A Picture of Genomic Similarities and Differences.</title>
        <authorList>
            <person name="Dluhosova J."/>
            <person name="Istvanek J."/>
            <person name="Nedelnik J."/>
            <person name="Repkova J."/>
        </authorList>
    </citation>
    <scope>NUCLEOTIDE SEQUENCE [LARGE SCALE GENOMIC DNA]</scope>
    <source>
        <strain evidence="2">cv. 10/8</strain>
        <tissue evidence="1">Leaf</tissue>
    </source>
</reference>
<sequence length="226" mass="25457">NLFAPNNGDHTPIVDTIPHCVSDNDNHMLTSPFIEEEFQQAVFSMHPDKSPGPDGLNPAFYQKFWPLCGKDIFEACCSWLEDEHFPSDLNDTNIALIAKVDRPDSMKDLRLISLCNVIYKILSKVLANRLKRILPNCISESQVAFVPEGLSSFIHHYETRGLLHGIRICRGSPSISHLFFTDDSFLFCKATISEATNLKHILDTYEVASGQAINYQKSAITYSHNL</sequence>
<name>A0A392NJ63_9FABA</name>